<name>A0AAE1HLQ5_9NEOP</name>
<keyword evidence="5" id="KW-1185">Reference proteome</keyword>
<dbReference type="AlphaFoldDB" id="A0AAE1HLQ5"/>
<dbReference type="CDD" id="cd13233">
    <property type="entry name" value="PH_ARHGAP9-like"/>
    <property type="match status" value="1"/>
</dbReference>
<dbReference type="InterPro" id="IPR001849">
    <property type="entry name" value="PH_domain"/>
</dbReference>
<comment type="caution">
    <text evidence="4">The sequence shown here is derived from an EMBL/GenBank/DDBJ whole genome shotgun (WGS) entry which is preliminary data.</text>
</comment>
<dbReference type="GO" id="GO:0005737">
    <property type="term" value="C:cytoplasm"/>
    <property type="evidence" value="ECO:0007669"/>
    <property type="project" value="TreeGrafter"/>
</dbReference>
<reference evidence="4" key="2">
    <citation type="journal article" date="2023" name="BMC Genomics">
        <title>Pest status, molecular evolution, and epigenetic factors derived from the genome assembly of Frankliniella fusca, a thysanopteran phytovirus vector.</title>
        <authorList>
            <person name="Catto M.A."/>
            <person name="Labadie P.E."/>
            <person name="Jacobson A.L."/>
            <person name="Kennedy G.G."/>
            <person name="Srinivasan R."/>
            <person name="Hunt B.G."/>
        </authorList>
    </citation>
    <scope>NUCLEOTIDE SEQUENCE</scope>
    <source>
        <strain evidence="4">PL_HMW_Pooled</strain>
    </source>
</reference>
<feature type="region of interest" description="Disordered" evidence="2">
    <location>
        <begin position="247"/>
        <end position="271"/>
    </location>
</feature>
<dbReference type="Gene3D" id="2.30.29.30">
    <property type="entry name" value="Pleckstrin-homology domain (PH domain)/Phosphotyrosine-binding domain (PTB)"/>
    <property type="match status" value="1"/>
</dbReference>
<dbReference type="GO" id="GO:0005096">
    <property type="term" value="F:GTPase activator activity"/>
    <property type="evidence" value="ECO:0007669"/>
    <property type="project" value="UniProtKB-KW"/>
</dbReference>
<feature type="compositionally biased region" description="Basic residues" evidence="2">
    <location>
        <begin position="257"/>
        <end position="271"/>
    </location>
</feature>
<dbReference type="InterPro" id="IPR011993">
    <property type="entry name" value="PH-like_dom_sf"/>
</dbReference>
<organism evidence="4 5">
    <name type="scientific">Frankliniella fusca</name>
    <dbReference type="NCBI Taxonomy" id="407009"/>
    <lineage>
        <taxon>Eukaryota</taxon>
        <taxon>Metazoa</taxon>
        <taxon>Ecdysozoa</taxon>
        <taxon>Arthropoda</taxon>
        <taxon>Hexapoda</taxon>
        <taxon>Insecta</taxon>
        <taxon>Pterygota</taxon>
        <taxon>Neoptera</taxon>
        <taxon>Paraneoptera</taxon>
        <taxon>Thysanoptera</taxon>
        <taxon>Terebrantia</taxon>
        <taxon>Thripoidea</taxon>
        <taxon>Thripidae</taxon>
        <taxon>Frankliniella</taxon>
    </lineage>
</organism>
<dbReference type="InterPro" id="IPR050729">
    <property type="entry name" value="Rho-GAP"/>
</dbReference>
<dbReference type="PANTHER" id="PTHR23176:SF129">
    <property type="entry name" value="RHO GTPASE ACTIVATING PROTEIN AT 16F, ISOFORM E-RELATED"/>
    <property type="match status" value="1"/>
</dbReference>
<dbReference type="PROSITE" id="PS50003">
    <property type="entry name" value="PH_DOMAIN"/>
    <property type="match status" value="1"/>
</dbReference>
<evidence type="ECO:0000259" key="3">
    <source>
        <dbReference type="PROSITE" id="PS50003"/>
    </source>
</evidence>
<dbReference type="PANTHER" id="PTHR23176">
    <property type="entry name" value="RHO/RAC/CDC GTPASE-ACTIVATING PROTEIN"/>
    <property type="match status" value="1"/>
</dbReference>
<evidence type="ECO:0000313" key="4">
    <source>
        <dbReference type="EMBL" id="KAK3922966.1"/>
    </source>
</evidence>
<reference evidence="4" key="1">
    <citation type="submission" date="2021-07" db="EMBL/GenBank/DDBJ databases">
        <authorList>
            <person name="Catto M.A."/>
            <person name="Jacobson A."/>
            <person name="Kennedy G."/>
            <person name="Labadie P."/>
            <person name="Hunt B.G."/>
            <person name="Srinivasan R."/>
        </authorList>
    </citation>
    <scope>NUCLEOTIDE SEQUENCE</scope>
    <source>
        <strain evidence="4">PL_HMW_Pooled</strain>
        <tissue evidence="4">Head</tissue>
    </source>
</reference>
<proteinExistence type="predicted"/>
<evidence type="ECO:0000313" key="5">
    <source>
        <dbReference type="Proteomes" id="UP001219518"/>
    </source>
</evidence>
<keyword evidence="1" id="KW-0343">GTPase activation</keyword>
<dbReference type="SUPFAM" id="SSF50729">
    <property type="entry name" value="PH domain-like"/>
    <property type="match status" value="1"/>
</dbReference>
<feature type="domain" description="PH" evidence="3">
    <location>
        <begin position="104"/>
        <end position="224"/>
    </location>
</feature>
<accession>A0AAE1HLQ5</accession>
<dbReference type="Proteomes" id="UP001219518">
    <property type="component" value="Unassembled WGS sequence"/>
</dbReference>
<protein>
    <submittedName>
        <fullName evidence="4">Rho GTPase-activating protein 9</fullName>
    </submittedName>
</protein>
<evidence type="ECO:0000256" key="1">
    <source>
        <dbReference type="ARBA" id="ARBA00022468"/>
    </source>
</evidence>
<sequence length="271" mass="30542">MLLMPIGFHLLTARDVYTFLKKTVESNFEDEAHQKVNDLVLSSTPKDDANERIVKTEKIEKQEKLSLRTTKSRSMVIVDSGVPKDIKSIPSPRNWPQLFDGDMCVLKEGPMYRTKITENGKKLRKNWASSHVVLTELFLLLFRDAKAFSAMKSSTQGVGGPRPELCVDLNGALIDQVDRGDKASVTSRKNVFLVSTVLGLQVLFQCDCSQQAEEWFNAVHTAIHNLPSGFDSCPRLKVTKDMDRLFAESHSPEQPKKFPRIGRSKSVKSEF</sequence>
<gene>
    <name evidence="4" type="ORF">KUF71_001625</name>
</gene>
<dbReference type="EMBL" id="JAHWGI010001134">
    <property type="protein sequence ID" value="KAK3922966.1"/>
    <property type="molecule type" value="Genomic_DNA"/>
</dbReference>
<dbReference type="Pfam" id="PF00169">
    <property type="entry name" value="PH"/>
    <property type="match status" value="1"/>
</dbReference>
<dbReference type="SMART" id="SM00233">
    <property type="entry name" value="PH"/>
    <property type="match status" value="1"/>
</dbReference>
<evidence type="ECO:0000256" key="2">
    <source>
        <dbReference type="SAM" id="MobiDB-lite"/>
    </source>
</evidence>
<feature type="compositionally biased region" description="Basic and acidic residues" evidence="2">
    <location>
        <begin position="247"/>
        <end position="256"/>
    </location>
</feature>